<comment type="similarity">
    <text evidence="2">Belongs to the Orn/Lys/Arg decarboxylase class-II family.</text>
</comment>
<evidence type="ECO:0000256" key="4">
    <source>
        <dbReference type="ARBA" id="ARBA00023239"/>
    </source>
</evidence>
<organism evidence="10 11">
    <name type="scientific">Turneriella parva (strain ATCC BAA-1111 / DSM 21527 / NCTC 11395 / H)</name>
    <name type="common">Leptospira parva</name>
    <dbReference type="NCBI Taxonomy" id="869212"/>
    <lineage>
        <taxon>Bacteria</taxon>
        <taxon>Pseudomonadati</taxon>
        <taxon>Spirochaetota</taxon>
        <taxon>Spirochaetia</taxon>
        <taxon>Leptospirales</taxon>
        <taxon>Leptospiraceae</taxon>
        <taxon>Turneriella</taxon>
    </lineage>
</organism>
<dbReference type="EMBL" id="CP002959">
    <property type="protein sequence ID" value="AFM11909.1"/>
    <property type="molecule type" value="Genomic_DNA"/>
</dbReference>
<dbReference type="PRINTS" id="PR01179">
    <property type="entry name" value="ODADCRBXLASE"/>
</dbReference>
<dbReference type="GO" id="GO:0033387">
    <property type="term" value="P:putrescine biosynthetic process from arginine, via ornithine"/>
    <property type="evidence" value="ECO:0007669"/>
    <property type="project" value="TreeGrafter"/>
</dbReference>
<dbReference type="Proteomes" id="UP000006048">
    <property type="component" value="Chromosome"/>
</dbReference>
<dbReference type="RefSeq" id="WP_014802425.1">
    <property type="nucleotide sequence ID" value="NC_018020.1"/>
</dbReference>
<dbReference type="PROSITE" id="PS00878">
    <property type="entry name" value="ODR_DC_2_1"/>
    <property type="match status" value="1"/>
</dbReference>
<dbReference type="Gene3D" id="2.40.37.10">
    <property type="entry name" value="Lyase, Ornithine Decarboxylase, Chain A, domain 1"/>
    <property type="match status" value="1"/>
</dbReference>
<evidence type="ECO:0000256" key="8">
    <source>
        <dbReference type="PIRSR" id="PIRSR600183-50"/>
    </source>
</evidence>
<dbReference type="GO" id="GO:0004586">
    <property type="term" value="F:ornithine decarboxylase activity"/>
    <property type="evidence" value="ECO:0007669"/>
    <property type="project" value="UniProtKB-EC"/>
</dbReference>
<evidence type="ECO:0000256" key="1">
    <source>
        <dbReference type="ARBA" id="ARBA00001933"/>
    </source>
</evidence>
<evidence type="ECO:0000256" key="2">
    <source>
        <dbReference type="ARBA" id="ARBA00008872"/>
    </source>
</evidence>
<dbReference type="GO" id="GO:0005737">
    <property type="term" value="C:cytoplasm"/>
    <property type="evidence" value="ECO:0007669"/>
    <property type="project" value="TreeGrafter"/>
</dbReference>
<dbReference type="Pfam" id="PF02784">
    <property type="entry name" value="Orn_Arg_deC_N"/>
    <property type="match status" value="1"/>
</dbReference>
<dbReference type="InterPro" id="IPR022653">
    <property type="entry name" value="De-COase2_pyr-phos_BS"/>
</dbReference>
<protein>
    <recommendedName>
        <fullName evidence="6">ornithine decarboxylase</fullName>
        <ecNumber evidence="6">4.1.1.17</ecNumber>
    </recommendedName>
</protein>
<proteinExistence type="inferred from homology"/>
<evidence type="ECO:0000256" key="7">
    <source>
        <dbReference type="ARBA" id="ARBA00049127"/>
    </source>
</evidence>
<accession>I4B3Q2</accession>
<comment type="cofactor">
    <cofactor evidence="1 8">
        <name>pyridoxal 5'-phosphate</name>
        <dbReference type="ChEBI" id="CHEBI:597326"/>
    </cofactor>
</comment>
<evidence type="ECO:0000313" key="11">
    <source>
        <dbReference type="Proteomes" id="UP000006048"/>
    </source>
</evidence>
<gene>
    <name evidence="10" type="ordered locus">Turpa_1261</name>
</gene>
<dbReference type="Gene3D" id="3.20.20.10">
    <property type="entry name" value="Alanine racemase"/>
    <property type="match status" value="1"/>
</dbReference>
<dbReference type="HOGENOM" id="CLU_026444_1_3_12"/>
<evidence type="ECO:0000259" key="9">
    <source>
        <dbReference type="Pfam" id="PF02784"/>
    </source>
</evidence>
<dbReference type="KEGG" id="tpx:Turpa_1261"/>
<feature type="domain" description="Orn/DAP/Arg decarboxylase 2 N-terminal" evidence="9">
    <location>
        <begin position="13"/>
        <end position="264"/>
    </location>
</feature>
<evidence type="ECO:0000256" key="3">
    <source>
        <dbReference type="ARBA" id="ARBA00022898"/>
    </source>
</evidence>
<keyword evidence="3 8" id="KW-0663">Pyridoxal phosphate</keyword>
<dbReference type="PANTHER" id="PTHR11482:SF6">
    <property type="entry name" value="ORNITHINE DECARBOXYLASE 1-RELATED"/>
    <property type="match status" value="1"/>
</dbReference>
<dbReference type="InterPro" id="IPR000183">
    <property type="entry name" value="Orn/DAP/Arg_de-COase"/>
</dbReference>
<dbReference type="PROSITE" id="PS00879">
    <property type="entry name" value="ODR_DC_2_2"/>
    <property type="match status" value="1"/>
</dbReference>
<dbReference type="OrthoDB" id="9802241at2"/>
<feature type="active site" description="Proton donor" evidence="8">
    <location>
        <position position="324"/>
    </location>
</feature>
<comment type="catalytic activity">
    <reaction evidence="7">
        <text>L-ornithine + H(+) = putrescine + CO2</text>
        <dbReference type="Rhea" id="RHEA:22964"/>
        <dbReference type="ChEBI" id="CHEBI:15378"/>
        <dbReference type="ChEBI" id="CHEBI:16526"/>
        <dbReference type="ChEBI" id="CHEBI:46911"/>
        <dbReference type="ChEBI" id="CHEBI:326268"/>
        <dbReference type="EC" id="4.1.1.17"/>
    </reaction>
</comment>
<name>I4B3Q2_TURPD</name>
<dbReference type="InterPro" id="IPR022644">
    <property type="entry name" value="De-COase2_N"/>
</dbReference>
<dbReference type="AlphaFoldDB" id="I4B3Q2"/>
<evidence type="ECO:0000256" key="6">
    <source>
        <dbReference type="ARBA" id="ARBA00034138"/>
    </source>
</evidence>
<feature type="modified residue" description="N6-(pyridoxal phosphate)lysine" evidence="8">
    <location>
        <position position="36"/>
    </location>
</feature>
<evidence type="ECO:0000256" key="5">
    <source>
        <dbReference type="ARBA" id="ARBA00034115"/>
    </source>
</evidence>
<dbReference type="PANTHER" id="PTHR11482">
    <property type="entry name" value="ARGININE/DIAMINOPIMELATE/ORNITHINE DECARBOXYLASE"/>
    <property type="match status" value="1"/>
</dbReference>
<dbReference type="FunFam" id="3.20.20.10:FF:000008">
    <property type="entry name" value="Ornithine decarboxylase"/>
    <property type="match status" value="1"/>
</dbReference>
<evidence type="ECO:0000313" key="10">
    <source>
        <dbReference type="EMBL" id="AFM11909.1"/>
    </source>
</evidence>
<dbReference type="SUPFAM" id="SSF50621">
    <property type="entry name" value="Alanine racemase C-terminal domain-like"/>
    <property type="match status" value="1"/>
</dbReference>
<dbReference type="InterPro" id="IPR002433">
    <property type="entry name" value="Orn_de-COase"/>
</dbReference>
<dbReference type="PRINTS" id="PR01182">
    <property type="entry name" value="ORNDCRBXLASE"/>
</dbReference>
<keyword evidence="11" id="KW-1185">Reference proteome</keyword>
<dbReference type="InterPro" id="IPR009006">
    <property type="entry name" value="Ala_racemase/Decarboxylase_C"/>
</dbReference>
<dbReference type="InterPro" id="IPR022657">
    <property type="entry name" value="De-COase2_CS"/>
</dbReference>
<dbReference type="InterPro" id="IPR029066">
    <property type="entry name" value="PLP-binding_barrel"/>
</dbReference>
<sequence length="385" mass="42484">MKHETPALFIDRSRIRQNYLDLKKALPPFRIAYAIKSNSHPEIIEILKKEGSHFETASIAEIEKLLAMGIKAEEIVLSNPVKAPTAIARALDHGVTIQSFDSVEELEKFKPYATAGSPFDGAQGDKKLPAIRPQLRIVVPNEGSMWPLSGKFGADEELWPAIFQYMKDNEIPLDGVTFHPGSQCETIAGWDSALYLTWRCIEIAREYGLNPTTINIGGGFPVDLGRKIPTPTAIGKVVLRHLKEWEKKGFKPTDLIVEPGRFISGSAGYLASRVVGVARREKTWAFLDCGVFTGMMETIDGISYPMLFSSTAEKETAMLCGPSCDSVDKMYEAQIPKARPGDAVLFLSAGAYTSVYASEFNGFLGPKMVFLDEVKDPKNLFELIA</sequence>
<dbReference type="EC" id="4.1.1.17" evidence="6"/>
<reference evidence="10 11" key="1">
    <citation type="submission" date="2012-06" db="EMBL/GenBank/DDBJ databases">
        <title>The complete chromosome of genome of Turneriella parva DSM 21527.</title>
        <authorList>
            <consortium name="US DOE Joint Genome Institute (JGI-PGF)"/>
            <person name="Lucas S."/>
            <person name="Han J."/>
            <person name="Lapidus A."/>
            <person name="Bruce D."/>
            <person name="Goodwin L."/>
            <person name="Pitluck S."/>
            <person name="Peters L."/>
            <person name="Kyrpides N."/>
            <person name="Mavromatis K."/>
            <person name="Ivanova N."/>
            <person name="Mikhailova N."/>
            <person name="Chertkov O."/>
            <person name="Detter J.C."/>
            <person name="Tapia R."/>
            <person name="Han C."/>
            <person name="Land M."/>
            <person name="Hauser L."/>
            <person name="Markowitz V."/>
            <person name="Cheng J.-F."/>
            <person name="Hugenholtz P."/>
            <person name="Woyke T."/>
            <person name="Wu D."/>
            <person name="Gronow S."/>
            <person name="Wellnitz S."/>
            <person name="Brambilla E."/>
            <person name="Klenk H.-P."/>
            <person name="Eisen J.A."/>
        </authorList>
    </citation>
    <scope>NUCLEOTIDE SEQUENCE [LARGE SCALE GENOMIC DNA]</scope>
    <source>
        <strain evidence="11">ATCC BAA-1111 / DSM 21527 / NCTC 11395 / H</strain>
    </source>
</reference>
<dbReference type="SUPFAM" id="SSF51419">
    <property type="entry name" value="PLP-binding barrel"/>
    <property type="match status" value="1"/>
</dbReference>
<dbReference type="STRING" id="869212.Turpa_1261"/>
<keyword evidence="4" id="KW-0456">Lyase</keyword>
<comment type="pathway">
    <text evidence="5">Amine and polyamine biosynthesis; putrescine biosynthesis via L-ornithine pathway; putrescine from L-ornithine: step 1/1.</text>
</comment>